<evidence type="ECO:0000259" key="1">
    <source>
        <dbReference type="Pfam" id="PF12684"/>
    </source>
</evidence>
<proteinExistence type="predicted"/>
<organism evidence="2 3">
    <name type="scientific">Streptosporangium longisporum</name>
    <dbReference type="NCBI Taxonomy" id="46187"/>
    <lineage>
        <taxon>Bacteria</taxon>
        <taxon>Bacillati</taxon>
        <taxon>Actinomycetota</taxon>
        <taxon>Actinomycetes</taxon>
        <taxon>Streptosporangiales</taxon>
        <taxon>Streptosporangiaceae</taxon>
        <taxon>Streptosporangium</taxon>
    </lineage>
</organism>
<evidence type="ECO:0000313" key="3">
    <source>
        <dbReference type="Proteomes" id="UP001499930"/>
    </source>
</evidence>
<name>A0ABP6L4L4_9ACTN</name>
<evidence type="ECO:0000313" key="2">
    <source>
        <dbReference type="EMBL" id="GAA3027727.1"/>
    </source>
</evidence>
<keyword evidence="3" id="KW-1185">Reference proteome</keyword>
<protein>
    <recommendedName>
        <fullName evidence="1">Putative exodeoxyribonuclease 8 PDDEXK-like domain-containing protein</fullName>
    </recommendedName>
</protein>
<dbReference type="Gene3D" id="3.90.320.10">
    <property type="match status" value="1"/>
</dbReference>
<reference evidence="3" key="1">
    <citation type="journal article" date="2019" name="Int. J. Syst. Evol. Microbiol.">
        <title>The Global Catalogue of Microorganisms (GCM) 10K type strain sequencing project: providing services to taxonomists for standard genome sequencing and annotation.</title>
        <authorList>
            <consortium name="The Broad Institute Genomics Platform"/>
            <consortium name="The Broad Institute Genome Sequencing Center for Infectious Disease"/>
            <person name="Wu L."/>
            <person name="Ma J."/>
        </authorList>
    </citation>
    <scope>NUCLEOTIDE SEQUENCE [LARGE SCALE GENOMIC DNA]</scope>
    <source>
        <strain evidence="3">JCM 3106</strain>
    </source>
</reference>
<accession>A0ABP6L4L4</accession>
<dbReference type="Proteomes" id="UP001499930">
    <property type="component" value="Unassembled WGS sequence"/>
</dbReference>
<dbReference type="Pfam" id="PF12684">
    <property type="entry name" value="DUF3799"/>
    <property type="match status" value="1"/>
</dbReference>
<dbReference type="InterPro" id="IPR024432">
    <property type="entry name" value="Put_RecE_PDDEXK-like_dom"/>
</dbReference>
<dbReference type="InterPro" id="IPR011604">
    <property type="entry name" value="PDDEXK-like_dom_sf"/>
</dbReference>
<dbReference type="RefSeq" id="WP_344902168.1">
    <property type="nucleotide sequence ID" value="NZ_BAAAWD010000016.1"/>
</dbReference>
<gene>
    <name evidence="2" type="ORF">GCM10017559_62520</name>
</gene>
<dbReference type="EMBL" id="BAAAWD010000016">
    <property type="protein sequence ID" value="GAA3027727.1"/>
    <property type="molecule type" value="Genomic_DNA"/>
</dbReference>
<feature type="domain" description="Putative exodeoxyribonuclease 8 PDDEXK-like" evidence="1">
    <location>
        <begin position="48"/>
        <end position="277"/>
    </location>
</feature>
<sequence>MTALAAPEGRVMVPGPGVYPDLPEEDYHADPVEGGSLSSTGARQLVASCPAKFRYAQLHPSRPSRAMNLGTAAHQLILQSGPGIVVIKADNYRTAKAQEQRDAAYAAGRTPLLPKEYEQVKEMAARLREHPEASALLDPRRGLTEQTIVWRDEATGVMQRARLDHLPYPTARRMIIADYKTCQSAAPPDIEKAIYDRGYHQQGEWYTRGVRELGLASRTVFVLICQETEPPYVVTVAEIDPPAMRIAEDRNRKALELYARCVATDTWPGYSTDIEVVSLPAWVKRRMHRENM</sequence>
<comment type="caution">
    <text evidence="2">The sequence shown here is derived from an EMBL/GenBank/DDBJ whole genome shotgun (WGS) entry which is preliminary data.</text>
</comment>